<dbReference type="OrthoDB" id="7582596at2"/>
<dbReference type="EMBL" id="QXTF01000001">
    <property type="protein sequence ID" value="RIX32286.1"/>
    <property type="molecule type" value="Genomic_DNA"/>
</dbReference>
<protein>
    <submittedName>
        <fullName evidence="3">Uncharacterized protein</fullName>
    </submittedName>
</protein>
<reference evidence="3 4" key="1">
    <citation type="submission" date="2018-09" db="EMBL/GenBank/DDBJ databases">
        <title>Sphingomonas sp. DAC4.</title>
        <authorList>
            <person name="Seo T."/>
        </authorList>
    </citation>
    <scope>NUCLEOTIDE SEQUENCE [LARGE SCALE GENOMIC DNA]</scope>
    <source>
        <strain evidence="3 4">DAC4</strain>
    </source>
</reference>
<keyword evidence="2" id="KW-0472">Membrane</keyword>
<name>A0A418Q2K5_9SPHN</name>
<evidence type="ECO:0000313" key="3">
    <source>
        <dbReference type="EMBL" id="RIX32286.1"/>
    </source>
</evidence>
<evidence type="ECO:0000256" key="1">
    <source>
        <dbReference type="SAM" id="MobiDB-lite"/>
    </source>
</evidence>
<evidence type="ECO:0000313" key="4">
    <source>
        <dbReference type="Proteomes" id="UP000285023"/>
    </source>
</evidence>
<feature type="compositionally biased region" description="Basic and acidic residues" evidence="1">
    <location>
        <begin position="24"/>
        <end position="35"/>
    </location>
</feature>
<evidence type="ECO:0000256" key="2">
    <source>
        <dbReference type="SAM" id="Phobius"/>
    </source>
</evidence>
<accession>A0A418Q2K5</accession>
<organism evidence="3 4">
    <name type="scientific">Sphingomonas edaphi</name>
    <dbReference type="NCBI Taxonomy" id="2315689"/>
    <lineage>
        <taxon>Bacteria</taxon>
        <taxon>Pseudomonadati</taxon>
        <taxon>Pseudomonadota</taxon>
        <taxon>Alphaproteobacteria</taxon>
        <taxon>Sphingomonadales</taxon>
        <taxon>Sphingomonadaceae</taxon>
        <taxon>Sphingomonas</taxon>
    </lineage>
</organism>
<comment type="caution">
    <text evidence="3">The sequence shown here is derived from an EMBL/GenBank/DDBJ whole genome shotgun (WGS) entry which is preliminary data.</text>
</comment>
<sequence>MARPLPTAKQSVNLTTPAVRGSRIRRDPPPVDKAVSLRDPEEYERRMVVIGIAVFTVALIAILIGFSSIGSWSPRQHVIHLDADRN</sequence>
<feature type="region of interest" description="Disordered" evidence="1">
    <location>
        <begin position="1"/>
        <end position="35"/>
    </location>
</feature>
<keyword evidence="2" id="KW-1133">Transmembrane helix</keyword>
<proteinExistence type="predicted"/>
<feature type="transmembrane region" description="Helical" evidence="2">
    <location>
        <begin position="47"/>
        <end position="66"/>
    </location>
</feature>
<keyword evidence="2" id="KW-0812">Transmembrane</keyword>
<dbReference type="Proteomes" id="UP000285023">
    <property type="component" value="Unassembled WGS sequence"/>
</dbReference>
<dbReference type="RefSeq" id="WP_119532083.1">
    <property type="nucleotide sequence ID" value="NZ_QXTF01000001.1"/>
</dbReference>
<dbReference type="AlphaFoldDB" id="A0A418Q2K5"/>
<keyword evidence="4" id="KW-1185">Reference proteome</keyword>
<gene>
    <name evidence="3" type="ORF">D3M59_04820</name>
</gene>